<proteinExistence type="predicted"/>
<dbReference type="EMBL" id="ML976978">
    <property type="protein sequence ID" value="KAF1962970.1"/>
    <property type="molecule type" value="Genomic_DNA"/>
</dbReference>
<protein>
    <submittedName>
        <fullName evidence="1">Uncharacterized protein</fullName>
    </submittedName>
</protein>
<evidence type="ECO:0000313" key="2">
    <source>
        <dbReference type="Proteomes" id="UP000800035"/>
    </source>
</evidence>
<dbReference type="AlphaFoldDB" id="A0A6A5UF73"/>
<reference evidence="1" key="1">
    <citation type="journal article" date="2020" name="Stud. Mycol.">
        <title>101 Dothideomycetes genomes: a test case for predicting lifestyles and emergence of pathogens.</title>
        <authorList>
            <person name="Haridas S."/>
            <person name="Albert R."/>
            <person name="Binder M."/>
            <person name="Bloem J."/>
            <person name="Labutti K."/>
            <person name="Salamov A."/>
            <person name="Andreopoulos B."/>
            <person name="Baker S."/>
            <person name="Barry K."/>
            <person name="Bills G."/>
            <person name="Bluhm B."/>
            <person name="Cannon C."/>
            <person name="Castanera R."/>
            <person name="Culley D."/>
            <person name="Daum C."/>
            <person name="Ezra D."/>
            <person name="Gonzalez J."/>
            <person name="Henrissat B."/>
            <person name="Kuo A."/>
            <person name="Liang C."/>
            <person name="Lipzen A."/>
            <person name="Lutzoni F."/>
            <person name="Magnuson J."/>
            <person name="Mondo S."/>
            <person name="Nolan M."/>
            <person name="Ohm R."/>
            <person name="Pangilinan J."/>
            <person name="Park H.-J."/>
            <person name="Ramirez L."/>
            <person name="Alfaro M."/>
            <person name="Sun H."/>
            <person name="Tritt A."/>
            <person name="Yoshinaga Y."/>
            <person name="Zwiers L.-H."/>
            <person name="Turgeon B."/>
            <person name="Goodwin S."/>
            <person name="Spatafora J."/>
            <person name="Crous P."/>
            <person name="Grigoriev I."/>
        </authorList>
    </citation>
    <scope>NUCLEOTIDE SEQUENCE</scope>
    <source>
        <strain evidence="1">CBS 675.92</strain>
    </source>
</reference>
<organism evidence="1 2">
    <name type="scientific">Byssothecium circinans</name>
    <dbReference type="NCBI Taxonomy" id="147558"/>
    <lineage>
        <taxon>Eukaryota</taxon>
        <taxon>Fungi</taxon>
        <taxon>Dikarya</taxon>
        <taxon>Ascomycota</taxon>
        <taxon>Pezizomycotina</taxon>
        <taxon>Dothideomycetes</taxon>
        <taxon>Pleosporomycetidae</taxon>
        <taxon>Pleosporales</taxon>
        <taxon>Massarineae</taxon>
        <taxon>Massarinaceae</taxon>
        <taxon>Byssothecium</taxon>
    </lineage>
</organism>
<sequence>MAGLHFHLEPPRLYFCKSHHAYNLCRWPRRCWLLVSGSLARSSRLEDRWVCQIMADAHDSILHRGSFVDGQDCIIESLAEKQTMIQKSAGKISLNGRRVGSEKAARGAEMLNRMCGLWIGYLRDLGCAFWLLYTSFSCVILRGGDSGRLMSRKT</sequence>
<evidence type="ECO:0000313" key="1">
    <source>
        <dbReference type="EMBL" id="KAF1962970.1"/>
    </source>
</evidence>
<accession>A0A6A5UF73</accession>
<name>A0A6A5UF73_9PLEO</name>
<dbReference type="Proteomes" id="UP000800035">
    <property type="component" value="Unassembled WGS sequence"/>
</dbReference>
<gene>
    <name evidence="1" type="ORF">CC80DRAFT_101831</name>
</gene>
<keyword evidence="2" id="KW-1185">Reference proteome</keyword>